<feature type="domain" description="YbaK/aminoacyl-tRNA synthetase-associated" evidence="2">
    <location>
        <begin position="24"/>
        <end position="149"/>
    </location>
</feature>
<dbReference type="SUPFAM" id="SSF55826">
    <property type="entry name" value="YbaK/ProRS associated domain"/>
    <property type="match status" value="1"/>
</dbReference>
<dbReference type="InterPro" id="IPR040285">
    <property type="entry name" value="ProX/PRXD1"/>
</dbReference>
<comment type="caution">
    <text evidence="3">The sequence shown here is derived from an EMBL/GenBank/DDBJ whole genome shotgun (WGS) entry which is preliminary data.</text>
</comment>
<protein>
    <submittedName>
        <fullName evidence="3">Prolyl-tRNA synthetase associated domain-containing protein</fullName>
    </submittedName>
</protein>
<dbReference type="Pfam" id="PF04073">
    <property type="entry name" value="tRNA_edit"/>
    <property type="match status" value="1"/>
</dbReference>
<keyword evidence="3" id="KW-0030">Aminoacyl-tRNA synthetase</keyword>
<dbReference type="PANTHER" id="PTHR31423:SF3">
    <property type="entry name" value="PROLYL-TRNA SYNTHETASE ASSOCIATED DOMAIN-CONTAINING PROTEIN 1-RELATED"/>
    <property type="match status" value="1"/>
</dbReference>
<evidence type="ECO:0000259" key="2">
    <source>
        <dbReference type="Pfam" id="PF04073"/>
    </source>
</evidence>
<dbReference type="InterPro" id="IPR036754">
    <property type="entry name" value="YbaK/aa-tRNA-synt-asso_dom_sf"/>
</dbReference>
<dbReference type="Proteomes" id="UP000284751">
    <property type="component" value="Unassembled WGS sequence"/>
</dbReference>
<organism evidence="3 4">
    <name type="scientific">[Clostridium] leptum</name>
    <dbReference type="NCBI Taxonomy" id="1535"/>
    <lineage>
        <taxon>Bacteria</taxon>
        <taxon>Bacillati</taxon>
        <taxon>Bacillota</taxon>
        <taxon>Clostridia</taxon>
        <taxon>Eubacteriales</taxon>
        <taxon>Oscillospiraceae</taxon>
        <taxon>Oscillospiraceae incertae sedis</taxon>
    </lineage>
</organism>
<dbReference type="PANTHER" id="PTHR31423">
    <property type="entry name" value="YBAK DOMAIN-CONTAINING PROTEIN"/>
    <property type="match status" value="1"/>
</dbReference>
<dbReference type="CDD" id="cd04335">
    <property type="entry name" value="PrdX_deacylase"/>
    <property type="match status" value="1"/>
</dbReference>
<dbReference type="FunFam" id="3.90.960.10:FF:000005">
    <property type="entry name" value="Putative prolyl-tRNA synthetase"/>
    <property type="match status" value="1"/>
</dbReference>
<evidence type="ECO:0000313" key="3">
    <source>
        <dbReference type="EMBL" id="RGQ35291.1"/>
    </source>
</evidence>
<reference evidence="3 4" key="1">
    <citation type="submission" date="2018-08" db="EMBL/GenBank/DDBJ databases">
        <title>A genome reference for cultivated species of the human gut microbiota.</title>
        <authorList>
            <person name="Zou Y."/>
            <person name="Xue W."/>
            <person name="Luo G."/>
        </authorList>
    </citation>
    <scope>NUCLEOTIDE SEQUENCE [LARGE SCALE GENOMIC DNA]</scope>
    <source>
        <strain evidence="3 4">AF28-26</strain>
    </source>
</reference>
<accession>A0A412AUP6</accession>
<sequence length="163" mass="18501">MNMIQKAVTDALDSLPIDYEITEHPPVYTVDEMKNLGITHKGDVVKNLFLRDAKGKRHFLVVLDKDKRADLKALQEQLNCSKLSFASEERLKKHLGLSRGSVTPLGILNDAQGMVELVFDRDLIGRRRLGVHPNENTATIWISFDNLKKISEAFHHPIQYVSL</sequence>
<dbReference type="Gene3D" id="3.90.960.10">
    <property type="entry name" value="YbaK/aminoacyl-tRNA synthetase-associated domain"/>
    <property type="match status" value="1"/>
</dbReference>
<dbReference type="AlphaFoldDB" id="A0A412AUP6"/>
<dbReference type="InterPro" id="IPR007214">
    <property type="entry name" value="YbaK/aa-tRNA-synth-assoc-dom"/>
</dbReference>
<comment type="similarity">
    <text evidence="1">Belongs to the PRORSD1 family.</text>
</comment>
<evidence type="ECO:0000256" key="1">
    <source>
        <dbReference type="ARBA" id="ARBA00010201"/>
    </source>
</evidence>
<keyword evidence="3" id="KW-0436">Ligase</keyword>
<dbReference type="GO" id="GO:0002161">
    <property type="term" value="F:aminoacyl-tRNA deacylase activity"/>
    <property type="evidence" value="ECO:0007669"/>
    <property type="project" value="InterPro"/>
</dbReference>
<gene>
    <name evidence="3" type="ORF">DWY99_12845</name>
</gene>
<dbReference type="GO" id="GO:0004812">
    <property type="term" value="F:aminoacyl-tRNA ligase activity"/>
    <property type="evidence" value="ECO:0007669"/>
    <property type="project" value="UniProtKB-KW"/>
</dbReference>
<dbReference type="EMBL" id="QRTC01000069">
    <property type="protein sequence ID" value="RGQ35291.1"/>
    <property type="molecule type" value="Genomic_DNA"/>
</dbReference>
<proteinExistence type="inferred from homology"/>
<name>A0A412AUP6_9FIRM</name>
<evidence type="ECO:0000313" key="4">
    <source>
        <dbReference type="Proteomes" id="UP000284751"/>
    </source>
</evidence>